<keyword evidence="2" id="KW-1185">Reference proteome</keyword>
<reference evidence="1" key="1">
    <citation type="submission" date="2022-12" db="EMBL/GenBank/DDBJ databases">
        <title>Draft genome sequence of the thermophilic strain Brevibacillus thermoruber HT42, isolated from Los Humeros, Puebla, Mexico, with biotechnological potential.</title>
        <authorList>
            <person name="Lara Sanchez J."/>
            <person name="Solis Palacios R."/>
            <person name="Bustos Baena A.S."/>
            <person name="Ruz Baez A.E."/>
            <person name="Espinosa Luna G."/>
            <person name="Oliart Ros R.M."/>
        </authorList>
    </citation>
    <scope>NUCLEOTIDE SEQUENCE</scope>
    <source>
        <strain evidence="1">HT42</strain>
    </source>
</reference>
<accession>A0A9X3TUN5</accession>
<protein>
    <submittedName>
        <fullName evidence="1">Uncharacterized protein</fullName>
    </submittedName>
</protein>
<dbReference type="Proteomes" id="UP001151071">
    <property type="component" value="Unassembled WGS sequence"/>
</dbReference>
<evidence type="ECO:0000313" key="1">
    <source>
        <dbReference type="EMBL" id="MDA5110758.1"/>
    </source>
</evidence>
<gene>
    <name evidence="1" type="ORF">O3V59_20660</name>
</gene>
<organism evidence="1 2">
    <name type="scientific">Brevibacillus thermoruber</name>
    <dbReference type="NCBI Taxonomy" id="33942"/>
    <lineage>
        <taxon>Bacteria</taxon>
        <taxon>Bacillati</taxon>
        <taxon>Bacillota</taxon>
        <taxon>Bacilli</taxon>
        <taxon>Bacillales</taxon>
        <taxon>Paenibacillaceae</taxon>
        <taxon>Brevibacillus</taxon>
    </lineage>
</organism>
<sequence>MGVYTYDLANGKLVHVNDIPYTSQYPLTVVSWPEHKLYYSADVGDKGDQLFAYDLRDGKTEQLSTDLFAINHIIPTTAEGPVIVIAVKKGRRVLQTAFYEKKTKRLEFIDEQDTDTNTWTASYDPETNKTYLVQYSDKEDYAKLMHANETQTFMVPATHTVVEIDNVTKQKRKIIELKDEQIMGISARGGQLFLVTSPHVLRPPVEYNLVDINTGTRRKLDLPISARTGVFLTKDGKGLYFLGGSKDSSHKQERGIYYYDFQTGALQTIFLQKDGSYINNFMYVSQ</sequence>
<dbReference type="SUPFAM" id="SSF69304">
    <property type="entry name" value="Tricorn protease N-terminal domain"/>
    <property type="match status" value="1"/>
</dbReference>
<proteinExistence type="predicted"/>
<dbReference type="RefSeq" id="WP_051188117.1">
    <property type="nucleotide sequence ID" value="NZ_JAPYYP010000042.1"/>
</dbReference>
<dbReference type="EMBL" id="JAPYYP010000042">
    <property type="protein sequence ID" value="MDA5110758.1"/>
    <property type="molecule type" value="Genomic_DNA"/>
</dbReference>
<name>A0A9X3TUN5_9BACL</name>
<comment type="caution">
    <text evidence="1">The sequence shown here is derived from an EMBL/GenBank/DDBJ whole genome shotgun (WGS) entry which is preliminary data.</text>
</comment>
<evidence type="ECO:0000313" key="2">
    <source>
        <dbReference type="Proteomes" id="UP001151071"/>
    </source>
</evidence>
<dbReference type="AlphaFoldDB" id="A0A9X3TUN5"/>